<dbReference type="GO" id="GO:0030163">
    <property type="term" value="P:protein catabolic process"/>
    <property type="evidence" value="ECO:0007669"/>
    <property type="project" value="UniProtKB-ARBA"/>
</dbReference>
<sequence length="448" mass="50609">MNDDNDDEWLANAVGFGEEIPDDDVESFSLGHVDTKIEELRPHNISKGRTFSVTYNNFEELPCRIAPLPSPNFSCFGHEWRIELFPNGNGSIRVPSPNESGTRRPKRHKQPVAIFLVRVSEGKQTNIKYSIAIKSGDMKIISHRDDAEFGDDYIDSRWGESWFPCFRSDITERYLQRGALTIHVKMQIGEYIPKNPASSMMLNLFGNEDFSDVVFEVSEQQINSNNEDVDASKSSVQFHAHRLILQNHSPELAALCATSEGMTPIIIDDVKSEVFRLLLYYVYGGDISEEEFVANTEDLIKAADKYGVVNLKLEAEVWYVNDATIAIDNVIDLLQYAGAMNCALLKEAVMDFIVDNKEEVIKHLSFQDVPGDMYKDLLAAMTRHYETESGEDSDDDEDDVDGDEEGGEKGKLVFSRLRIRDLRQKLDEKGLDVDGSRDTLIAALMEHS</sequence>
<keyword evidence="6" id="KW-1185">Reference proteome</keyword>
<dbReference type="CDD" id="cd18186">
    <property type="entry name" value="BTB_POZ_ZBTB_KLHL-like"/>
    <property type="match status" value="1"/>
</dbReference>
<dbReference type="Gene3D" id="2.60.210.10">
    <property type="entry name" value="Apoptosis, Tumor Necrosis Factor Receptor Associated Protein 2, Chain A"/>
    <property type="match status" value="1"/>
</dbReference>
<dbReference type="Pfam" id="PF00651">
    <property type="entry name" value="BTB"/>
    <property type="match status" value="1"/>
</dbReference>
<dbReference type="Proteomes" id="UP001224775">
    <property type="component" value="Unassembled WGS sequence"/>
</dbReference>
<reference evidence="5" key="1">
    <citation type="submission" date="2023-06" db="EMBL/GenBank/DDBJ databases">
        <title>Survivors Of The Sea: Transcriptome response of Skeletonema marinoi to long-term dormancy.</title>
        <authorList>
            <person name="Pinder M.I.M."/>
            <person name="Kourtchenko O."/>
            <person name="Robertson E.K."/>
            <person name="Larsson T."/>
            <person name="Maumus F."/>
            <person name="Osuna-Cruz C.M."/>
            <person name="Vancaester E."/>
            <person name="Stenow R."/>
            <person name="Vandepoele K."/>
            <person name="Ploug H."/>
            <person name="Bruchert V."/>
            <person name="Godhe A."/>
            <person name="Topel M."/>
        </authorList>
    </citation>
    <scope>NUCLEOTIDE SEQUENCE</scope>
    <source>
        <strain evidence="5">R05AC</strain>
    </source>
</reference>
<protein>
    <submittedName>
        <fullName evidence="5">BTB/POZ and MATH domain-containing protein</fullName>
    </submittedName>
</protein>
<gene>
    <name evidence="5" type="ORF">QTG54_006134</name>
</gene>
<feature type="compositionally biased region" description="Acidic residues" evidence="1">
    <location>
        <begin position="388"/>
        <end position="406"/>
    </location>
</feature>
<dbReference type="InterPro" id="IPR002083">
    <property type="entry name" value="MATH/TRAF_dom"/>
</dbReference>
<dbReference type="AlphaFoldDB" id="A0AAD8YC38"/>
<organism evidence="5 6">
    <name type="scientific">Skeletonema marinoi</name>
    <dbReference type="NCBI Taxonomy" id="267567"/>
    <lineage>
        <taxon>Eukaryota</taxon>
        <taxon>Sar</taxon>
        <taxon>Stramenopiles</taxon>
        <taxon>Ochrophyta</taxon>
        <taxon>Bacillariophyta</taxon>
        <taxon>Coscinodiscophyceae</taxon>
        <taxon>Thalassiosirophycidae</taxon>
        <taxon>Thalassiosirales</taxon>
        <taxon>Skeletonemataceae</taxon>
        <taxon>Skeletonema</taxon>
        <taxon>Skeletonema marinoi-dohrnii complex</taxon>
    </lineage>
</organism>
<feature type="domain" description="SAP" evidence="4">
    <location>
        <begin position="414"/>
        <end position="448"/>
    </location>
</feature>
<dbReference type="Gene3D" id="1.25.40.420">
    <property type="match status" value="1"/>
</dbReference>
<dbReference type="PROSITE" id="PS50144">
    <property type="entry name" value="MATH"/>
    <property type="match status" value="1"/>
</dbReference>
<evidence type="ECO:0000259" key="2">
    <source>
        <dbReference type="PROSITE" id="PS50097"/>
    </source>
</evidence>
<feature type="domain" description="BTB" evidence="2">
    <location>
        <begin position="211"/>
        <end position="291"/>
    </location>
</feature>
<feature type="region of interest" description="Disordered" evidence="1">
    <location>
        <begin position="385"/>
        <end position="409"/>
    </location>
</feature>
<dbReference type="InterPro" id="IPR008974">
    <property type="entry name" value="TRAF-like"/>
</dbReference>
<dbReference type="CDD" id="cd00121">
    <property type="entry name" value="MATH"/>
    <property type="match status" value="1"/>
</dbReference>
<dbReference type="InterPro" id="IPR011333">
    <property type="entry name" value="SKP1/BTB/POZ_sf"/>
</dbReference>
<dbReference type="SUPFAM" id="SSF54695">
    <property type="entry name" value="POZ domain"/>
    <property type="match status" value="1"/>
</dbReference>
<evidence type="ECO:0000259" key="4">
    <source>
        <dbReference type="PROSITE" id="PS50800"/>
    </source>
</evidence>
<dbReference type="PANTHER" id="PTHR24413">
    <property type="entry name" value="SPECKLE-TYPE POZ PROTEIN"/>
    <property type="match status" value="1"/>
</dbReference>
<dbReference type="Gene3D" id="3.30.710.10">
    <property type="entry name" value="Potassium Channel Kv1.1, Chain A"/>
    <property type="match status" value="1"/>
</dbReference>
<dbReference type="SMART" id="SM00225">
    <property type="entry name" value="BTB"/>
    <property type="match status" value="1"/>
</dbReference>
<proteinExistence type="predicted"/>
<evidence type="ECO:0000256" key="1">
    <source>
        <dbReference type="SAM" id="MobiDB-lite"/>
    </source>
</evidence>
<dbReference type="InterPro" id="IPR000210">
    <property type="entry name" value="BTB/POZ_dom"/>
</dbReference>
<accession>A0AAD8YC38</accession>
<feature type="domain" description="MATH" evidence="3">
    <location>
        <begin position="48"/>
        <end position="186"/>
    </location>
</feature>
<dbReference type="CDD" id="cd14733">
    <property type="entry name" value="BACK"/>
    <property type="match status" value="1"/>
</dbReference>
<comment type="caution">
    <text evidence="5">The sequence shown here is derived from an EMBL/GenBank/DDBJ whole genome shotgun (WGS) entry which is preliminary data.</text>
</comment>
<dbReference type="InterPro" id="IPR003034">
    <property type="entry name" value="SAP_dom"/>
</dbReference>
<evidence type="ECO:0000313" key="6">
    <source>
        <dbReference type="Proteomes" id="UP001224775"/>
    </source>
</evidence>
<dbReference type="EMBL" id="JATAAI010000009">
    <property type="protein sequence ID" value="KAK1743513.1"/>
    <property type="molecule type" value="Genomic_DNA"/>
</dbReference>
<dbReference type="PROSITE" id="PS50800">
    <property type="entry name" value="SAP"/>
    <property type="match status" value="1"/>
</dbReference>
<evidence type="ECO:0000313" key="5">
    <source>
        <dbReference type="EMBL" id="KAK1743513.1"/>
    </source>
</evidence>
<name>A0AAD8YC38_9STRA</name>
<dbReference type="PROSITE" id="PS50097">
    <property type="entry name" value="BTB"/>
    <property type="match status" value="1"/>
</dbReference>
<dbReference type="SUPFAM" id="SSF49599">
    <property type="entry name" value="TRAF domain-like"/>
    <property type="match status" value="1"/>
</dbReference>
<evidence type="ECO:0000259" key="3">
    <source>
        <dbReference type="PROSITE" id="PS50144"/>
    </source>
</evidence>